<dbReference type="PROSITE" id="PS01136">
    <property type="entry name" value="UPF0034"/>
    <property type="match status" value="1"/>
</dbReference>
<comment type="similarity">
    <text evidence="10">Belongs to the dus family.</text>
</comment>
<dbReference type="OrthoDB" id="9783413at2"/>
<keyword evidence="6 9" id="KW-0521">NADP</keyword>
<comment type="cofactor">
    <cofactor evidence="1 9 10 12">
        <name>FMN</name>
        <dbReference type="ChEBI" id="CHEBI:58210"/>
    </cofactor>
</comment>
<dbReference type="InterPro" id="IPR035587">
    <property type="entry name" value="DUS-like_FMN-bd"/>
</dbReference>
<dbReference type="InterPro" id="IPR013785">
    <property type="entry name" value="Aldolase_TIM"/>
</dbReference>
<dbReference type="NCBIfam" id="TIGR00742">
    <property type="entry name" value="yjbN"/>
    <property type="match status" value="1"/>
</dbReference>
<comment type="function">
    <text evidence="9">Catalyzes the synthesis of 5,6-dihydrouridine (D), a modified base found in the D-loop of most tRNAs, via the reduction of the C5-C6 double bond in target uridines. Specifically modifies U20 and U20a in tRNAs.</text>
</comment>
<evidence type="ECO:0000256" key="5">
    <source>
        <dbReference type="ARBA" id="ARBA00022694"/>
    </source>
</evidence>
<feature type="active site" description="Proton donor" evidence="9 11">
    <location>
        <position position="93"/>
    </location>
</feature>
<feature type="binding site" evidence="9 12">
    <location>
        <position position="164"/>
    </location>
    <ligand>
        <name>FMN</name>
        <dbReference type="ChEBI" id="CHEBI:58210"/>
    </ligand>
</feature>
<evidence type="ECO:0000256" key="9">
    <source>
        <dbReference type="HAMAP-Rule" id="MF_02041"/>
    </source>
</evidence>
<keyword evidence="7 9" id="KW-0694">RNA-binding</keyword>
<sequence length="335" mass="38325">MNASKVSIAPMMDWTDKHCRYFYRLISKNVQLYTEMITTKAILNGDKSRLLDFDASENPLVLQLGGSDPKEMATSSMIAQEWGYNEVNINVGCPSDRVQSGSFGACLMKEPSLVAQCVESMTDKCEIPVTVKHRIGIDDMESYDELSDFVFQISSKGCQHFIVHARKAWLKGLSPKENRTIPPLNYAWVYQLKKDFPSLQITINGGVESCEAITKHLRLVDGVMMGRSIYHNPFLLKEIDQTIFDEKNNLINREQVLKKYMTYIKKQNKNGTPIRSMTRHILGLYHGEANAKLFRRLLSGQIVDLYQLNDWLDFKKNSSTEIKSFWGFGKILQTL</sequence>
<dbReference type="GO" id="GO:0102264">
    <property type="term" value="F:tRNA-dihydrouridine20 synthase activity"/>
    <property type="evidence" value="ECO:0007669"/>
    <property type="project" value="UniProtKB-EC"/>
</dbReference>
<evidence type="ECO:0000256" key="8">
    <source>
        <dbReference type="ARBA" id="ARBA00023002"/>
    </source>
</evidence>
<feature type="site" description="Interacts with tRNA; defines subfamily-specific binding signature" evidence="9">
    <location>
        <position position="295"/>
    </location>
</feature>
<accession>A0A0M4LGE9</accession>
<comment type="catalytic activity">
    <reaction evidence="9">
        <text>5,6-dihydrouridine(20) in tRNA + NAD(+) = uridine(20) in tRNA + NADH + H(+)</text>
        <dbReference type="Rhea" id="RHEA:53340"/>
        <dbReference type="Rhea" id="RHEA-COMP:13533"/>
        <dbReference type="Rhea" id="RHEA-COMP:13534"/>
        <dbReference type="ChEBI" id="CHEBI:15378"/>
        <dbReference type="ChEBI" id="CHEBI:57540"/>
        <dbReference type="ChEBI" id="CHEBI:57945"/>
        <dbReference type="ChEBI" id="CHEBI:65315"/>
        <dbReference type="ChEBI" id="CHEBI:74443"/>
        <dbReference type="EC" id="1.3.1.91"/>
    </reaction>
</comment>
<dbReference type="PANTHER" id="PTHR42907:SF1">
    <property type="entry name" value="FMN-LINKED OXIDOREDUCTASES SUPERFAMILY PROTEIN"/>
    <property type="match status" value="1"/>
</dbReference>
<feature type="site" description="Interacts with tRNA" evidence="9">
    <location>
        <position position="90"/>
    </location>
</feature>
<dbReference type="InterPro" id="IPR001269">
    <property type="entry name" value="DUS_fam"/>
</dbReference>
<feature type="binding site" evidence="9 12">
    <location>
        <begin position="226"/>
        <end position="227"/>
    </location>
    <ligand>
        <name>FMN</name>
        <dbReference type="ChEBI" id="CHEBI:58210"/>
    </ligand>
</feature>
<evidence type="ECO:0000259" key="13">
    <source>
        <dbReference type="Pfam" id="PF01207"/>
    </source>
</evidence>
<evidence type="ECO:0000256" key="10">
    <source>
        <dbReference type="PIRNR" id="PIRNR006621"/>
    </source>
</evidence>
<evidence type="ECO:0000256" key="1">
    <source>
        <dbReference type="ARBA" id="ARBA00001917"/>
    </source>
</evidence>
<feature type="domain" description="DUS-like FMN-binding" evidence="13">
    <location>
        <begin position="8"/>
        <end position="299"/>
    </location>
</feature>
<evidence type="ECO:0000256" key="11">
    <source>
        <dbReference type="PIRSR" id="PIRSR006621-1"/>
    </source>
</evidence>
<evidence type="ECO:0000256" key="12">
    <source>
        <dbReference type="PIRSR" id="PIRSR006621-2"/>
    </source>
</evidence>
<dbReference type="Pfam" id="PF01207">
    <property type="entry name" value="Dus"/>
    <property type="match status" value="1"/>
</dbReference>
<dbReference type="KEGG" id="tsn:W908_03545"/>
<comment type="catalytic activity">
    <reaction evidence="9">
        <text>5,6-dihydrouridine(20a) in tRNA + NAD(+) = uridine(20a) in tRNA + NADH + H(+)</text>
        <dbReference type="Rhea" id="RHEA:53348"/>
        <dbReference type="Rhea" id="RHEA-COMP:13535"/>
        <dbReference type="Rhea" id="RHEA-COMP:13536"/>
        <dbReference type="ChEBI" id="CHEBI:15378"/>
        <dbReference type="ChEBI" id="CHEBI:57540"/>
        <dbReference type="ChEBI" id="CHEBI:57945"/>
        <dbReference type="ChEBI" id="CHEBI:65315"/>
        <dbReference type="ChEBI" id="CHEBI:74443"/>
    </reaction>
</comment>
<reference evidence="14 15" key="1">
    <citation type="journal article" date="2015" name="Genome Announc.">
        <title>Genome Sequence of 'Candidatus Thioglobus singularis' Strain PS1, a Mixotroph from the SUP05 Clade of Marine Gammaproteobacteria.</title>
        <authorList>
            <person name="Marshall K.T."/>
            <person name="Morris R.M."/>
        </authorList>
    </citation>
    <scope>NUCLEOTIDE SEQUENCE [LARGE SCALE GENOMIC DNA]</scope>
    <source>
        <strain evidence="14 15">PS1</strain>
    </source>
</reference>
<keyword evidence="5 9" id="KW-0819">tRNA processing</keyword>
<dbReference type="CDD" id="cd02801">
    <property type="entry name" value="DUS_like_FMN"/>
    <property type="match status" value="1"/>
</dbReference>
<dbReference type="SUPFAM" id="SSF51395">
    <property type="entry name" value="FMN-linked oxidoreductases"/>
    <property type="match status" value="1"/>
</dbReference>
<dbReference type="Gene3D" id="3.20.20.70">
    <property type="entry name" value="Aldolase class I"/>
    <property type="match status" value="1"/>
</dbReference>
<feature type="site" description="Interacts with tRNA" evidence="9">
    <location>
        <position position="179"/>
    </location>
</feature>
<dbReference type="PIRSF" id="PIRSF006621">
    <property type="entry name" value="Dus"/>
    <property type="match status" value="1"/>
</dbReference>
<dbReference type="GO" id="GO:0050660">
    <property type="term" value="F:flavin adenine dinucleotide binding"/>
    <property type="evidence" value="ECO:0007669"/>
    <property type="project" value="InterPro"/>
</dbReference>
<organism evidence="14 15">
    <name type="scientific">Candidatus Pseudothioglobus singularis PS1</name>
    <dbReference type="NCBI Taxonomy" id="1125411"/>
    <lineage>
        <taxon>Bacteria</taxon>
        <taxon>Pseudomonadati</taxon>
        <taxon>Pseudomonadota</taxon>
        <taxon>Gammaproteobacteria</taxon>
        <taxon>Candidatus Pseudothioglobaceae</taxon>
        <taxon>Candidatus Pseudothioglobus</taxon>
    </lineage>
</organism>
<feature type="binding site" evidence="9 12">
    <location>
        <begin position="204"/>
        <end position="206"/>
    </location>
    <ligand>
        <name>FMN</name>
        <dbReference type="ChEBI" id="CHEBI:58210"/>
    </ligand>
</feature>
<evidence type="ECO:0000256" key="7">
    <source>
        <dbReference type="ARBA" id="ARBA00022884"/>
    </source>
</evidence>
<dbReference type="GO" id="GO:0102266">
    <property type="term" value="F:tRNA-dihydrouridine20a synthase activity"/>
    <property type="evidence" value="ECO:0007669"/>
    <property type="project" value="RHEA"/>
</dbReference>
<proteinExistence type="inferred from homology"/>
<dbReference type="AlphaFoldDB" id="A0A0M4LGE9"/>
<keyword evidence="8 9" id="KW-0560">Oxidoreductase</keyword>
<keyword evidence="3 9" id="KW-0285">Flavoprotein</keyword>
<keyword evidence="2 9" id="KW-0820">tRNA-binding</keyword>
<name>A0A0M4LGE9_9GAMM</name>
<keyword evidence="4 9" id="KW-0288">FMN</keyword>
<evidence type="ECO:0000256" key="3">
    <source>
        <dbReference type="ARBA" id="ARBA00022630"/>
    </source>
</evidence>
<comment type="similarity">
    <text evidence="9">Belongs to the Dus family. DusA subfamily.</text>
</comment>
<evidence type="ECO:0000313" key="14">
    <source>
        <dbReference type="EMBL" id="ALE01727.1"/>
    </source>
</evidence>
<dbReference type="PATRIC" id="fig|1125411.7.peg.691"/>
<dbReference type="HAMAP" id="MF_02041">
    <property type="entry name" value="DusA_subfam"/>
    <property type="match status" value="1"/>
</dbReference>
<dbReference type="GO" id="GO:0000049">
    <property type="term" value="F:tRNA binding"/>
    <property type="evidence" value="ECO:0007669"/>
    <property type="project" value="UniProtKB-UniRule"/>
</dbReference>
<dbReference type="GO" id="GO:0010181">
    <property type="term" value="F:FMN binding"/>
    <property type="evidence" value="ECO:0007669"/>
    <property type="project" value="UniProtKB-UniRule"/>
</dbReference>
<evidence type="ECO:0000256" key="4">
    <source>
        <dbReference type="ARBA" id="ARBA00022643"/>
    </source>
</evidence>
<dbReference type="EMBL" id="CP006911">
    <property type="protein sequence ID" value="ALE01727.1"/>
    <property type="molecule type" value="Genomic_DNA"/>
</dbReference>
<comment type="catalytic activity">
    <reaction evidence="9">
        <text>5,6-dihydrouridine(20) in tRNA + NADP(+) = uridine(20) in tRNA + NADPH + H(+)</text>
        <dbReference type="Rhea" id="RHEA:53336"/>
        <dbReference type="Rhea" id="RHEA-COMP:13533"/>
        <dbReference type="Rhea" id="RHEA-COMP:13534"/>
        <dbReference type="ChEBI" id="CHEBI:15378"/>
        <dbReference type="ChEBI" id="CHEBI:57783"/>
        <dbReference type="ChEBI" id="CHEBI:58349"/>
        <dbReference type="ChEBI" id="CHEBI:65315"/>
        <dbReference type="ChEBI" id="CHEBI:74443"/>
        <dbReference type="EC" id="1.3.1.91"/>
    </reaction>
</comment>
<dbReference type="Proteomes" id="UP000068905">
    <property type="component" value="Chromosome"/>
</dbReference>
<dbReference type="RefSeq" id="WP_053819955.1">
    <property type="nucleotide sequence ID" value="NZ_CP006911.1"/>
</dbReference>
<dbReference type="NCBIfam" id="NF008774">
    <property type="entry name" value="PRK11815.1"/>
    <property type="match status" value="1"/>
</dbReference>
<dbReference type="Gene3D" id="1.20.120.1460">
    <property type="match status" value="1"/>
</dbReference>
<feature type="binding site" evidence="9 12">
    <location>
        <position position="132"/>
    </location>
    <ligand>
        <name>FMN</name>
        <dbReference type="ChEBI" id="CHEBI:58210"/>
    </ligand>
</feature>
<keyword evidence="15" id="KW-1185">Reference proteome</keyword>
<gene>
    <name evidence="9" type="primary">dusA</name>
    <name evidence="14" type="ORF">W908_03545</name>
</gene>
<dbReference type="InterPro" id="IPR018517">
    <property type="entry name" value="tRNA_hU_synthase_CS"/>
</dbReference>
<keyword evidence="12" id="KW-0547">Nucleotide-binding</keyword>
<feature type="site" description="Interacts with tRNA; defines subfamily-specific binding signature" evidence="9">
    <location>
        <position position="176"/>
    </location>
</feature>
<protein>
    <recommendedName>
        <fullName evidence="9">tRNA-dihydrouridine(20/20a) synthase</fullName>
        <ecNumber evidence="9">1.3.1.91</ecNumber>
    </recommendedName>
    <alternativeName>
        <fullName evidence="9">U20-specific dihydrouridine synthase</fullName>
        <shortName evidence="9">U20-specific Dus</shortName>
    </alternativeName>
    <alternativeName>
        <fullName evidence="9">tRNA-dihydrouridine synthase A</fullName>
    </alternativeName>
</protein>
<dbReference type="STRING" id="1125411.W908_03545"/>
<feature type="binding site" evidence="9 12">
    <location>
        <position position="63"/>
    </location>
    <ligand>
        <name>FMN</name>
        <dbReference type="ChEBI" id="CHEBI:58210"/>
    </ligand>
</feature>
<evidence type="ECO:0000256" key="6">
    <source>
        <dbReference type="ARBA" id="ARBA00022857"/>
    </source>
</evidence>
<dbReference type="PANTHER" id="PTHR42907">
    <property type="entry name" value="FMN-LINKED OXIDOREDUCTASES SUPERFAMILY PROTEIN"/>
    <property type="match status" value="1"/>
</dbReference>
<comment type="catalytic activity">
    <reaction evidence="9">
        <text>5,6-dihydrouridine(20a) in tRNA + NADP(+) = uridine(20a) in tRNA + NADPH + H(+)</text>
        <dbReference type="Rhea" id="RHEA:53344"/>
        <dbReference type="Rhea" id="RHEA-COMP:13535"/>
        <dbReference type="Rhea" id="RHEA-COMP:13536"/>
        <dbReference type="ChEBI" id="CHEBI:15378"/>
        <dbReference type="ChEBI" id="CHEBI:57783"/>
        <dbReference type="ChEBI" id="CHEBI:58349"/>
        <dbReference type="ChEBI" id="CHEBI:65315"/>
        <dbReference type="ChEBI" id="CHEBI:74443"/>
    </reaction>
</comment>
<comment type="caution">
    <text evidence="9">Lacks conserved residue(s) required for the propagation of feature annotation.</text>
</comment>
<feature type="binding site" evidence="9 12">
    <location>
        <begin position="10"/>
        <end position="12"/>
    </location>
    <ligand>
        <name>FMN</name>
        <dbReference type="ChEBI" id="CHEBI:58210"/>
    </ligand>
</feature>
<dbReference type="EC" id="1.3.1.91" evidence="9"/>
<dbReference type="InterPro" id="IPR004653">
    <property type="entry name" value="DusA"/>
</dbReference>
<evidence type="ECO:0000313" key="15">
    <source>
        <dbReference type="Proteomes" id="UP000068905"/>
    </source>
</evidence>
<evidence type="ECO:0000256" key="2">
    <source>
        <dbReference type="ARBA" id="ARBA00022555"/>
    </source>
</evidence>